<proteinExistence type="predicted"/>
<keyword evidence="2" id="KW-1185">Reference proteome</keyword>
<comment type="caution">
    <text evidence="1">The sequence shown here is derived from an EMBL/GenBank/DDBJ whole genome shotgun (WGS) entry which is preliminary data.</text>
</comment>
<sequence length="82" mass="8816">MDRSDQHSGETYNPWSIVNLVFHHLADQGLHPTLGSGGDPAGPAAELLRCLGVEPAPEGNRQVSQTVKQQLADIRAAVFGER</sequence>
<dbReference type="Proteomes" id="UP000599074">
    <property type="component" value="Unassembled WGS sequence"/>
</dbReference>
<evidence type="ECO:0000313" key="1">
    <source>
        <dbReference type="EMBL" id="GII25140.1"/>
    </source>
</evidence>
<dbReference type="RefSeq" id="WP_168117890.1">
    <property type="nucleotide sequence ID" value="NZ_BOON01000046.1"/>
</dbReference>
<reference evidence="1" key="1">
    <citation type="submission" date="2021-01" db="EMBL/GenBank/DDBJ databases">
        <title>Whole genome shotgun sequence of Planosporangium mesophilum NBRC 109066.</title>
        <authorList>
            <person name="Komaki H."/>
            <person name="Tamura T."/>
        </authorList>
    </citation>
    <scope>NUCLEOTIDE SEQUENCE</scope>
    <source>
        <strain evidence="1">NBRC 109066</strain>
    </source>
</reference>
<evidence type="ECO:0000313" key="2">
    <source>
        <dbReference type="Proteomes" id="UP000599074"/>
    </source>
</evidence>
<dbReference type="AlphaFoldDB" id="A0A8J3TPR9"/>
<accession>A0A8J3TPR9</accession>
<gene>
    <name evidence="1" type="ORF">Pme01_47370</name>
</gene>
<dbReference type="EMBL" id="BOON01000046">
    <property type="protein sequence ID" value="GII25140.1"/>
    <property type="molecule type" value="Genomic_DNA"/>
</dbReference>
<name>A0A8J3TPR9_9ACTN</name>
<protein>
    <submittedName>
        <fullName evidence="1">Uncharacterized protein</fullName>
    </submittedName>
</protein>
<organism evidence="1 2">
    <name type="scientific">Planosporangium mesophilum</name>
    <dbReference type="NCBI Taxonomy" id="689768"/>
    <lineage>
        <taxon>Bacteria</taxon>
        <taxon>Bacillati</taxon>
        <taxon>Actinomycetota</taxon>
        <taxon>Actinomycetes</taxon>
        <taxon>Micromonosporales</taxon>
        <taxon>Micromonosporaceae</taxon>
        <taxon>Planosporangium</taxon>
    </lineage>
</organism>